<keyword evidence="6 7" id="KW-0472">Membrane</keyword>
<name>A0A9D1HVG3_9BACT</name>
<feature type="domain" description="Mechanosensitive ion channel MscS C-terminal" evidence="9">
    <location>
        <begin position="170"/>
        <end position="254"/>
    </location>
</feature>
<evidence type="ECO:0000313" key="11">
    <source>
        <dbReference type="EMBL" id="HIU23129.1"/>
    </source>
</evidence>
<dbReference type="SUPFAM" id="SSF50182">
    <property type="entry name" value="Sm-like ribonucleoproteins"/>
    <property type="match status" value="1"/>
</dbReference>
<dbReference type="InterPro" id="IPR023408">
    <property type="entry name" value="MscS_beta-dom_sf"/>
</dbReference>
<feature type="transmembrane region" description="Helical" evidence="7">
    <location>
        <begin position="6"/>
        <end position="27"/>
    </location>
</feature>
<evidence type="ECO:0000256" key="7">
    <source>
        <dbReference type="SAM" id="Phobius"/>
    </source>
</evidence>
<keyword evidence="4 7" id="KW-0812">Transmembrane</keyword>
<feature type="transmembrane region" description="Helical" evidence="7">
    <location>
        <begin position="80"/>
        <end position="96"/>
    </location>
</feature>
<dbReference type="AlphaFoldDB" id="A0A9D1HVG3"/>
<evidence type="ECO:0000259" key="8">
    <source>
        <dbReference type="Pfam" id="PF00924"/>
    </source>
</evidence>
<dbReference type="GO" id="GO:0008381">
    <property type="term" value="F:mechanosensitive monoatomic ion channel activity"/>
    <property type="evidence" value="ECO:0007669"/>
    <property type="project" value="InterPro"/>
</dbReference>
<dbReference type="InterPro" id="IPR011066">
    <property type="entry name" value="MscS_channel_C_sf"/>
</dbReference>
<dbReference type="Pfam" id="PF21082">
    <property type="entry name" value="MS_channel_3rd"/>
    <property type="match status" value="1"/>
</dbReference>
<evidence type="ECO:0000256" key="3">
    <source>
        <dbReference type="ARBA" id="ARBA00022475"/>
    </source>
</evidence>
<dbReference type="PANTHER" id="PTHR30460:SF0">
    <property type="entry name" value="MODERATE CONDUCTANCE MECHANOSENSITIVE CHANNEL YBIO"/>
    <property type="match status" value="1"/>
</dbReference>
<dbReference type="InterPro" id="IPR049278">
    <property type="entry name" value="MS_channel_C"/>
</dbReference>
<keyword evidence="5 7" id="KW-1133">Transmembrane helix</keyword>
<gene>
    <name evidence="11" type="ORF">IAD49_06050</name>
</gene>
<evidence type="ECO:0000313" key="12">
    <source>
        <dbReference type="Proteomes" id="UP000824087"/>
    </source>
</evidence>
<evidence type="ECO:0000256" key="5">
    <source>
        <dbReference type="ARBA" id="ARBA00022989"/>
    </source>
</evidence>
<evidence type="ECO:0000256" key="6">
    <source>
        <dbReference type="ARBA" id="ARBA00023136"/>
    </source>
</evidence>
<comment type="similarity">
    <text evidence="2">Belongs to the MscS (TC 1.A.23) family.</text>
</comment>
<feature type="transmembrane region" description="Helical" evidence="7">
    <location>
        <begin position="48"/>
        <end position="74"/>
    </location>
</feature>
<dbReference type="Gene3D" id="2.30.30.60">
    <property type="match status" value="1"/>
</dbReference>
<evidence type="ECO:0000256" key="4">
    <source>
        <dbReference type="ARBA" id="ARBA00022692"/>
    </source>
</evidence>
<dbReference type="Pfam" id="PF21088">
    <property type="entry name" value="MS_channel_1st"/>
    <property type="match status" value="1"/>
</dbReference>
<sequence length="267" mass="29880">MLEVILVKEIIAPILIIIFSALFYYGLRGTVKKLLNSKKGNVGDKKTVTILLLTNSVSKYIIILVDILMILNVFGVDTQALIASIGVLGLVVGFALQDTLKDFLAGIFILTDNLFRVGDTITINGFRGEVMEMGLKTTRVRSYNGEEMIISNRSITEVINHNSSKFSLAEVVIKVDYHQNIDQIMEIMKIMAANLTKELKNIKGKVDVWGVTDLTANGISITFSVKTKPNMHFEVERQMRQAIKTKCDELKIEMPYTQVGKTYGKRV</sequence>
<dbReference type="Proteomes" id="UP000824087">
    <property type="component" value="Unassembled WGS sequence"/>
</dbReference>
<dbReference type="InterPro" id="IPR010920">
    <property type="entry name" value="LSM_dom_sf"/>
</dbReference>
<dbReference type="Gene3D" id="1.10.287.1260">
    <property type="match status" value="1"/>
</dbReference>
<reference evidence="11" key="2">
    <citation type="journal article" date="2021" name="PeerJ">
        <title>Extensive microbial diversity within the chicken gut microbiome revealed by metagenomics and culture.</title>
        <authorList>
            <person name="Gilroy R."/>
            <person name="Ravi A."/>
            <person name="Getino M."/>
            <person name="Pursley I."/>
            <person name="Horton D.L."/>
            <person name="Alikhan N.F."/>
            <person name="Baker D."/>
            <person name="Gharbi K."/>
            <person name="Hall N."/>
            <person name="Watson M."/>
            <person name="Adriaenssens E.M."/>
            <person name="Foster-Nyarko E."/>
            <person name="Jarju S."/>
            <person name="Secka A."/>
            <person name="Antonio M."/>
            <person name="Oren A."/>
            <person name="Chaudhuri R.R."/>
            <person name="La Ragione R."/>
            <person name="Hildebrand F."/>
            <person name="Pallen M.J."/>
        </authorList>
    </citation>
    <scope>NUCLEOTIDE SEQUENCE</scope>
    <source>
        <strain evidence="11">CHK197-8231</strain>
    </source>
</reference>
<feature type="domain" description="Mechanosensitive ion channel transmembrane helices 2/3" evidence="10">
    <location>
        <begin position="57"/>
        <end position="97"/>
    </location>
</feature>
<accession>A0A9D1HVG3</accession>
<dbReference type="InterPro" id="IPR049142">
    <property type="entry name" value="MS_channel_1st"/>
</dbReference>
<dbReference type="InterPro" id="IPR011014">
    <property type="entry name" value="MscS_channel_TM-2"/>
</dbReference>
<dbReference type="GO" id="GO:0005886">
    <property type="term" value="C:plasma membrane"/>
    <property type="evidence" value="ECO:0007669"/>
    <property type="project" value="UniProtKB-SubCell"/>
</dbReference>
<dbReference type="Pfam" id="PF00924">
    <property type="entry name" value="MS_channel_2nd"/>
    <property type="match status" value="1"/>
</dbReference>
<dbReference type="Gene3D" id="3.30.70.100">
    <property type="match status" value="1"/>
</dbReference>
<evidence type="ECO:0000256" key="2">
    <source>
        <dbReference type="ARBA" id="ARBA00008017"/>
    </source>
</evidence>
<comment type="caution">
    <text evidence="11">The sequence shown here is derived from an EMBL/GenBank/DDBJ whole genome shotgun (WGS) entry which is preliminary data.</text>
</comment>
<evidence type="ECO:0000259" key="9">
    <source>
        <dbReference type="Pfam" id="PF21082"/>
    </source>
</evidence>
<evidence type="ECO:0000259" key="10">
    <source>
        <dbReference type="Pfam" id="PF21088"/>
    </source>
</evidence>
<dbReference type="SUPFAM" id="SSF82861">
    <property type="entry name" value="Mechanosensitive channel protein MscS (YggB), transmembrane region"/>
    <property type="match status" value="1"/>
</dbReference>
<dbReference type="EMBL" id="DVML01000034">
    <property type="protein sequence ID" value="HIU23129.1"/>
    <property type="molecule type" value="Genomic_DNA"/>
</dbReference>
<comment type="subcellular location">
    <subcellularLocation>
        <location evidence="1">Cell membrane</location>
        <topology evidence="1">Multi-pass membrane protein</topology>
    </subcellularLocation>
</comment>
<dbReference type="PANTHER" id="PTHR30460">
    <property type="entry name" value="MODERATE CONDUCTANCE MECHANOSENSITIVE CHANNEL YBIO"/>
    <property type="match status" value="1"/>
</dbReference>
<proteinExistence type="inferred from homology"/>
<evidence type="ECO:0000256" key="1">
    <source>
        <dbReference type="ARBA" id="ARBA00004651"/>
    </source>
</evidence>
<keyword evidence="3" id="KW-1003">Cell membrane</keyword>
<protein>
    <submittedName>
        <fullName evidence="11">Mechanosensitive ion channel family protein</fullName>
    </submittedName>
</protein>
<dbReference type="InterPro" id="IPR045276">
    <property type="entry name" value="YbiO_bact"/>
</dbReference>
<organism evidence="11 12">
    <name type="scientific">Candidatus Fimihabitans intestinipullorum</name>
    <dbReference type="NCBI Taxonomy" id="2840820"/>
    <lineage>
        <taxon>Bacteria</taxon>
        <taxon>Bacillati</taxon>
        <taxon>Mycoplasmatota</taxon>
        <taxon>Mycoplasmatota incertae sedis</taxon>
        <taxon>Candidatus Fimihabitans</taxon>
    </lineage>
</organism>
<dbReference type="InterPro" id="IPR006685">
    <property type="entry name" value="MscS_channel_2nd"/>
</dbReference>
<feature type="domain" description="Mechanosensitive ion channel MscS" evidence="8">
    <location>
        <begin position="98"/>
        <end position="162"/>
    </location>
</feature>
<reference evidence="11" key="1">
    <citation type="submission" date="2020-10" db="EMBL/GenBank/DDBJ databases">
        <authorList>
            <person name="Gilroy R."/>
        </authorList>
    </citation>
    <scope>NUCLEOTIDE SEQUENCE</scope>
    <source>
        <strain evidence="11">CHK197-8231</strain>
    </source>
</reference>
<dbReference type="SUPFAM" id="SSF82689">
    <property type="entry name" value="Mechanosensitive channel protein MscS (YggB), C-terminal domain"/>
    <property type="match status" value="1"/>
</dbReference>